<dbReference type="SMART" id="SM00022">
    <property type="entry name" value="PLAc"/>
    <property type="match status" value="1"/>
</dbReference>
<evidence type="ECO:0000313" key="13">
    <source>
        <dbReference type="Proteomes" id="UP000053477"/>
    </source>
</evidence>
<evidence type="ECO:0000256" key="3">
    <source>
        <dbReference type="ARBA" id="ARBA00022729"/>
    </source>
</evidence>
<evidence type="ECO:0000259" key="11">
    <source>
        <dbReference type="PROSITE" id="PS51210"/>
    </source>
</evidence>
<protein>
    <recommendedName>
        <fullName evidence="2 9">Lysophospholipase</fullName>
        <ecNumber evidence="2 9">3.1.1.5</ecNumber>
    </recommendedName>
</protein>
<evidence type="ECO:0000256" key="2">
    <source>
        <dbReference type="ARBA" id="ARBA00013274"/>
    </source>
</evidence>
<name>A0A0H2S358_9AGAM</name>
<keyword evidence="4 8" id="KW-0378">Hydrolase</keyword>
<keyword evidence="6 8" id="KW-0443">Lipid metabolism</keyword>
<gene>
    <name evidence="12" type="ORF">SCHPADRAFT_819403</name>
</gene>
<organism evidence="12 13">
    <name type="scientific">Schizopora paradoxa</name>
    <dbReference type="NCBI Taxonomy" id="27342"/>
    <lineage>
        <taxon>Eukaryota</taxon>
        <taxon>Fungi</taxon>
        <taxon>Dikarya</taxon>
        <taxon>Basidiomycota</taxon>
        <taxon>Agaricomycotina</taxon>
        <taxon>Agaricomycetes</taxon>
        <taxon>Hymenochaetales</taxon>
        <taxon>Schizoporaceae</taxon>
        <taxon>Schizopora</taxon>
    </lineage>
</organism>
<dbReference type="Proteomes" id="UP000053477">
    <property type="component" value="Unassembled WGS sequence"/>
</dbReference>
<evidence type="ECO:0000256" key="9">
    <source>
        <dbReference type="RuleBase" id="RU362103"/>
    </source>
</evidence>
<feature type="transmembrane region" description="Helical" evidence="10">
    <location>
        <begin position="637"/>
        <end position="658"/>
    </location>
</feature>
<feature type="domain" description="PLA2c" evidence="11">
    <location>
        <begin position="36"/>
        <end position="619"/>
    </location>
</feature>
<dbReference type="GO" id="GO:0004622">
    <property type="term" value="F:phosphatidylcholine lysophospholipase activity"/>
    <property type="evidence" value="ECO:0007669"/>
    <property type="project" value="UniProtKB-EC"/>
</dbReference>
<dbReference type="EC" id="3.1.1.5" evidence="2 9"/>
<evidence type="ECO:0000256" key="8">
    <source>
        <dbReference type="PROSITE-ProRule" id="PRU00555"/>
    </source>
</evidence>
<dbReference type="STRING" id="27342.A0A0H2S358"/>
<dbReference type="FunCoup" id="A0A0H2S358">
    <property type="interactions" value="220"/>
</dbReference>
<dbReference type="InParanoid" id="A0A0H2S358"/>
<dbReference type="AlphaFoldDB" id="A0A0H2S358"/>
<reference evidence="12 13" key="1">
    <citation type="submission" date="2015-04" db="EMBL/GenBank/DDBJ databases">
        <title>Complete genome sequence of Schizopora paradoxa KUC8140, a cosmopolitan wood degrader in East Asia.</title>
        <authorList>
            <consortium name="DOE Joint Genome Institute"/>
            <person name="Min B."/>
            <person name="Park H."/>
            <person name="Jang Y."/>
            <person name="Kim J.-J."/>
            <person name="Kim K.H."/>
            <person name="Pangilinan J."/>
            <person name="Lipzen A."/>
            <person name="Riley R."/>
            <person name="Grigoriev I.V."/>
            <person name="Spatafora J.W."/>
            <person name="Choi I.-G."/>
        </authorList>
    </citation>
    <scope>NUCLEOTIDE SEQUENCE [LARGE SCALE GENOMIC DNA]</scope>
    <source>
        <strain evidence="12 13">KUC8140</strain>
    </source>
</reference>
<dbReference type="GO" id="GO:0046475">
    <property type="term" value="P:glycerophospholipid catabolic process"/>
    <property type="evidence" value="ECO:0007669"/>
    <property type="project" value="TreeGrafter"/>
</dbReference>
<evidence type="ECO:0000256" key="4">
    <source>
        <dbReference type="ARBA" id="ARBA00022801"/>
    </source>
</evidence>
<dbReference type="Pfam" id="PF01735">
    <property type="entry name" value="PLA2_B"/>
    <property type="match status" value="1"/>
</dbReference>
<dbReference type="EMBL" id="KQ085892">
    <property type="protein sequence ID" value="KLO18750.1"/>
    <property type="molecule type" value="Genomic_DNA"/>
</dbReference>
<keyword evidence="3 9" id="KW-0732">Signal</keyword>
<keyword evidence="10" id="KW-0472">Membrane</keyword>
<proteinExistence type="inferred from homology"/>
<feature type="chain" id="PRO_5005118477" description="Lysophospholipase" evidence="9">
    <location>
        <begin position="20"/>
        <end position="659"/>
    </location>
</feature>
<dbReference type="PANTHER" id="PTHR10728:SF33">
    <property type="entry name" value="LYSOPHOSPHOLIPASE 1-RELATED"/>
    <property type="match status" value="1"/>
</dbReference>
<keyword evidence="10" id="KW-0812">Transmembrane</keyword>
<evidence type="ECO:0000256" key="5">
    <source>
        <dbReference type="ARBA" id="ARBA00022963"/>
    </source>
</evidence>
<evidence type="ECO:0000256" key="1">
    <source>
        <dbReference type="ARBA" id="ARBA00008780"/>
    </source>
</evidence>
<dbReference type="InterPro" id="IPR002642">
    <property type="entry name" value="LysoPLipase_cat_dom"/>
</dbReference>
<accession>A0A0H2S358</accession>
<comment type="catalytic activity">
    <reaction evidence="9">
        <text>a 1-acyl-sn-glycero-3-phosphocholine + H2O = sn-glycerol 3-phosphocholine + a fatty acid + H(+)</text>
        <dbReference type="Rhea" id="RHEA:15177"/>
        <dbReference type="ChEBI" id="CHEBI:15377"/>
        <dbReference type="ChEBI" id="CHEBI:15378"/>
        <dbReference type="ChEBI" id="CHEBI:16870"/>
        <dbReference type="ChEBI" id="CHEBI:28868"/>
        <dbReference type="ChEBI" id="CHEBI:58168"/>
        <dbReference type="EC" id="3.1.1.5"/>
    </reaction>
</comment>
<dbReference type="OrthoDB" id="4084751at2759"/>
<dbReference type="GO" id="GO:0005829">
    <property type="term" value="C:cytosol"/>
    <property type="evidence" value="ECO:0007669"/>
    <property type="project" value="TreeGrafter"/>
</dbReference>
<keyword evidence="7" id="KW-0325">Glycoprotein</keyword>
<keyword evidence="5 8" id="KW-0442">Lipid degradation</keyword>
<feature type="signal peptide" evidence="9">
    <location>
        <begin position="1"/>
        <end position="19"/>
    </location>
</feature>
<evidence type="ECO:0000256" key="7">
    <source>
        <dbReference type="ARBA" id="ARBA00023180"/>
    </source>
</evidence>
<evidence type="ECO:0000313" key="12">
    <source>
        <dbReference type="EMBL" id="KLO18750.1"/>
    </source>
</evidence>
<dbReference type="SUPFAM" id="SSF52151">
    <property type="entry name" value="FabD/lysophospholipase-like"/>
    <property type="match status" value="1"/>
</dbReference>
<dbReference type="InterPro" id="IPR016035">
    <property type="entry name" value="Acyl_Trfase/lysoPLipase"/>
</dbReference>
<evidence type="ECO:0000256" key="10">
    <source>
        <dbReference type="SAM" id="Phobius"/>
    </source>
</evidence>
<sequence length="659" mass="69235">MALATFAFASLTIATVALGQGASSNAVTAYTPSVGACPKGFELVRSAGTVGNQSLGPDEASYISKRKTQVLPDAWKTYVQNVQSKDLDLPSYVSSILGGGANISDLPSLGIAVSGGGFRAAIFGAGVLNALDGRNESSKTAGTGGLLQASLYLTGLSGGSWLVSSFAQAEFPTFQEVIFGIPGGSNSSEYSGWNIEFNAFLPHDNTTLDIPYLQGVINETRGKFDAGFPVTFVDLWGRCIARHFVNGTDSNNIFTTITDLHGAGVTYSSLANLSSIINHQVPLPILLADSHSASDNQSNIISALGDDIPLSNVLFEFSPFEMGSYDPTLSAFVPTKFLGTMNTSTCVTGFDQVSFITGTSSDEYNIFNTSLSALLSSGVGPIFALLNESLPENDNTVELDVAMYPNPFFGLANDTFNLSKERYLGLVDAGDDGQVIPLQPLLVEARNVDVIIAIDATNDIDDFAFGSSLIATQNRTSSFFSSAYSFPSVPMNISTFQAQNLSSRPTFFGCNESAPTPLLIYIANGAPPPGESAITNTTSGQATYAPVDVQAMLDQTFTIATQGRPAPSTDANASATSDPEWPACLACAVVDRVRAGLGTERSGVCADCFSRYCWDPTIGAIAQQPTPSTSSAQSFGLSYAGSTIILWVALSSFVSLLLL</sequence>
<dbReference type="PANTHER" id="PTHR10728">
    <property type="entry name" value="CYTOSOLIC PHOSPHOLIPASE A2"/>
    <property type="match status" value="1"/>
</dbReference>
<dbReference type="Gene3D" id="3.40.1090.10">
    <property type="entry name" value="Cytosolic phospholipase A2 catalytic domain"/>
    <property type="match status" value="1"/>
</dbReference>
<keyword evidence="13" id="KW-1185">Reference proteome</keyword>
<dbReference type="GO" id="GO:0004623">
    <property type="term" value="F:phospholipase A2 activity"/>
    <property type="evidence" value="ECO:0007669"/>
    <property type="project" value="TreeGrafter"/>
</dbReference>
<comment type="similarity">
    <text evidence="1 9">Belongs to the lysophospholipase family.</text>
</comment>
<dbReference type="PROSITE" id="PS51210">
    <property type="entry name" value="PLA2C"/>
    <property type="match status" value="1"/>
</dbReference>
<evidence type="ECO:0000256" key="6">
    <source>
        <dbReference type="ARBA" id="ARBA00023098"/>
    </source>
</evidence>
<keyword evidence="10" id="KW-1133">Transmembrane helix</keyword>